<comment type="caution">
    <text evidence="1">The sequence shown here is derived from an EMBL/GenBank/DDBJ whole genome shotgun (WGS) entry which is preliminary data.</text>
</comment>
<protein>
    <submittedName>
        <fullName evidence="1">Uncharacterized protein</fullName>
    </submittedName>
</protein>
<gene>
    <name evidence="1" type="ORF">EZS28_012297</name>
</gene>
<name>A0A5J4WB53_9EUKA</name>
<sequence>MAHEIKQGQKKRIEQKMELLLNEVLRANMVQGFQVFRDTVMKIPEGLFKNDISIEMQNMLNRTYRLASTVEYFKGLDLENVLIKVFPSKEDLGYNLRLQ</sequence>
<evidence type="ECO:0000313" key="2">
    <source>
        <dbReference type="Proteomes" id="UP000324800"/>
    </source>
</evidence>
<dbReference type="Proteomes" id="UP000324800">
    <property type="component" value="Unassembled WGS sequence"/>
</dbReference>
<evidence type="ECO:0000313" key="1">
    <source>
        <dbReference type="EMBL" id="KAA6392174.1"/>
    </source>
</evidence>
<dbReference type="AlphaFoldDB" id="A0A5J4WB53"/>
<proteinExistence type="predicted"/>
<organism evidence="1 2">
    <name type="scientific">Streblomastix strix</name>
    <dbReference type="NCBI Taxonomy" id="222440"/>
    <lineage>
        <taxon>Eukaryota</taxon>
        <taxon>Metamonada</taxon>
        <taxon>Preaxostyla</taxon>
        <taxon>Oxymonadida</taxon>
        <taxon>Streblomastigidae</taxon>
        <taxon>Streblomastix</taxon>
    </lineage>
</organism>
<reference evidence="1 2" key="1">
    <citation type="submission" date="2019-03" db="EMBL/GenBank/DDBJ databases">
        <title>Single cell metagenomics reveals metabolic interactions within the superorganism composed of flagellate Streblomastix strix and complex community of Bacteroidetes bacteria on its surface.</title>
        <authorList>
            <person name="Treitli S.C."/>
            <person name="Kolisko M."/>
            <person name="Husnik F."/>
            <person name="Keeling P."/>
            <person name="Hampl V."/>
        </authorList>
    </citation>
    <scope>NUCLEOTIDE SEQUENCE [LARGE SCALE GENOMIC DNA]</scope>
    <source>
        <strain evidence="1">ST1C</strain>
    </source>
</reference>
<dbReference type="EMBL" id="SNRW01002633">
    <property type="protein sequence ID" value="KAA6392174.1"/>
    <property type="molecule type" value="Genomic_DNA"/>
</dbReference>
<accession>A0A5J4WB53</accession>